<reference evidence="6" key="1">
    <citation type="submission" date="2010-07" db="EMBL/GenBank/DDBJ databases">
        <title>The genome sequence of Gaeumannomyces graminis var. tritici strain R3-111a-1.</title>
        <authorList>
            <consortium name="The Broad Institute Genome Sequencing Platform"/>
            <person name="Ma L.-J."/>
            <person name="Dead R."/>
            <person name="Young S."/>
            <person name="Zeng Q."/>
            <person name="Koehrsen M."/>
            <person name="Alvarado L."/>
            <person name="Berlin A."/>
            <person name="Chapman S.B."/>
            <person name="Chen Z."/>
            <person name="Freedman E."/>
            <person name="Gellesch M."/>
            <person name="Goldberg J."/>
            <person name="Griggs A."/>
            <person name="Gujja S."/>
            <person name="Heilman E.R."/>
            <person name="Heiman D."/>
            <person name="Hepburn T."/>
            <person name="Howarth C."/>
            <person name="Jen D."/>
            <person name="Larson L."/>
            <person name="Mehta T."/>
            <person name="Neiman D."/>
            <person name="Pearson M."/>
            <person name="Roberts A."/>
            <person name="Saif S."/>
            <person name="Shea T."/>
            <person name="Shenoy N."/>
            <person name="Sisk P."/>
            <person name="Stolte C."/>
            <person name="Sykes S."/>
            <person name="Walk T."/>
            <person name="White J."/>
            <person name="Yandava C."/>
            <person name="Haas B."/>
            <person name="Nusbaum C."/>
            <person name="Birren B."/>
        </authorList>
    </citation>
    <scope>NUCLEOTIDE SEQUENCE [LARGE SCALE GENOMIC DNA]</scope>
    <source>
        <strain evidence="6">R3-111a-1</strain>
    </source>
</reference>
<dbReference type="InterPro" id="IPR039123">
    <property type="entry name" value="PPTC7"/>
</dbReference>
<dbReference type="EMBL" id="GL385399">
    <property type="protein sequence ID" value="EJT73343.1"/>
    <property type="molecule type" value="Genomic_DNA"/>
</dbReference>
<keyword evidence="6" id="KW-1185">Reference proteome</keyword>
<dbReference type="InterPro" id="IPR036457">
    <property type="entry name" value="PPM-type-like_dom_sf"/>
</dbReference>
<dbReference type="GO" id="GO:0004722">
    <property type="term" value="F:protein serine/threonine phosphatase activity"/>
    <property type="evidence" value="ECO:0007669"/>
    <property type="project" value="UniProtKB-EC"/>
</dbReference>
<evidence type="ECO:0000256" key="2">
    <source>
        <dbReference type="SAM" id="MobiDB-lite"/>
    </source>
</evidence>
<reference evidence="4" key="2">
    <citation type="submission" date="2010-07" db="EMBL/GenBank/DDBJ databases">
        <authorList>
            <consortium name="The Broad Institute Genome Sequencing Platform"/>
            <consortium name="Broad Institute Genome Sequencing Center for Infectious Disease"/>
            <person name="Ma L.-J."/>
            <person name="Dead R."/>
            <person name="Young S."/>
            <person name="Zeng Q."/>
            <person name="Koehrsen M."/>
            <person name="Alvarado L."/>
            <person name="Berlin A."/>
            <person name="Chapman S.B."/>
            <person name="Chen Z."/>
            <person name="Freedman E."/>
            <person name="Gellesch M."/>
            <person name="Goldberg J."/>
            <person name="Griggs A."/>
            <person name="Gujja S."/>
            <person name="Heilman E.R."/>
            <person name="Heiman D."/>
            <person name="Hepburn T."/>
            <person name="Howarth C."/>
            <person name="Jen D."/>
            <person name="Larson L."/>
            <person name="Mehta T."/>
            <person name="Neiman D."/>
            <person name="Pearson M."/>
            <person name="Roberts A."/>
            <person name="Saif S."/>
            <person name="Shea T."/>
            <person name="Shenoy N."/>
            <person name="Sisk P."/>
            <person name="Stolte C."/>
            <person name="Sykes S."/>
            <person name="Walk T."/>
            <person name="White J."/>
            <person name="Yandava C."/>
            <person name="Haas B."/>
            <person name="Nusbaum C."/>
            <person name="Birren B."/>
        </authorList>
    </citation>
    <scope>NUCLEOTIDE SEQUENCE</scope>
    <source>
        <strain evidence="4">R3-111a-1</strain>
    </source>
</reference>
<dbReference type="eggNOG" id="KOG1379">
    <property type="taxonomic scope" value="Eukaryota"/>
</dbReference>
<evidence type="ECO:0000313" key="4">
    <source>
        <dbReference type="EMBL" id="EJT73343.1"/>
    </source>
</evidence>
<comment type="cofactor">
    <cofactor evidence="1">
        <name>Mn(2+)</name>
        <dbReference type="ChEBI" id="CHEBI:29035"/>
    </cofactor>
</comment>
<dbReference type="RefSeq" id="XP_009226317.1">
    <property type="nucleotide sequence ID" value="XM_009228053.1"/>
</dbReference>
<keyword evidence="1" id="KW-0904">Protein phosphatase</keyword>
<sequence>MAAIVRGLLVTTGRPFALCCANSAPTRFISPWVSASPTPKRALTSRRWSSNATPPPQTPAQHQTATAPAPSQEPAQPPMTFSYSVAASYIGKDRPYNPATHVFHFNPHNRILPDQARNKRLRPESGQDAFFVSRVGDTDGVALGVADGVGGWMDSGVDPADFSHGLCGNMASFAYSYRAPKPTESPQKPQAAQAQALTPRRLMQLGYDALCADGSIPAGGSTAVVGTLSPDGTLEVANLGDSGFVQLRANAVHAASAPQIHAFNTPFQLSVVPPSIMARMAVFGGAQLSDMPRDAEVTRHRLRHGDVLVFASDGVWDNLFNQDILRVVCRAMAAVGAWEATEQGTRVRPDLSALTVPAAAAEGAAEPSATTLQSLLATQITAAAKAASVNTKLDGPFAKEVKKYYPRETWRGGKIDDICVVVVVVSETSGSDLAESTAPKLKSRL</sequence>
<keyword evidence="1" id="KW-0464">Manganese</keyword>
<evidence type="ECO:0000313" key="6">
    <source>
        <dbReference type="Proteomes" id="UP000006039"/>
    </source>
</evidence>
<feature type="region of interest" description="Disordered" evidence="2">
    <location>
        <begin position="33"/>
        <end position="78"/>
    </location>
</feature>
<keyword evidence="1" id="KW-0479">Metal-binding</keyword>
<evidence type="ECO:0000259" key="3">
    <source>
        <dbReference type="PROSITE" id="PS51746"/>
    </source>
</evidence>
<dbReference type="Gene3D" id="3.60.40.10">
    <property type="entry name" value="PPM-type phosphatase domain"/>
    <property type="match status" value="1"/>
</dbReference>
<feature type="compositionally biased region" description="Low complexity" evidence="2">
    <location>
        <begin position="59"/>
        <end position="74"/>
    </location>
</feature>
<dbReference type="EC" id="3.1.3.16" evidence="1"/>
<proteinExistence type="inferred from homology"/>
<dbReference type="SUPFAM" id="SSF81606">
    <property type="entry name" value="PP2C-like"/>
    <property type="match status" value="1"/>
</dbReference>
<dbReference type="Proteomes" id="UP000006039">
    <property type="component" value="Unassembled WGS sequence"/>
</dbReference>
<comment type="similarity">
    <text evidence="1">Belongs to the PP2C family.</text>
</comment>
<dbReference type="PROSITE" id="PS51746">
    <property type="entry name" value="PPM_2"/>
    <property type="match status" value="1"/>
</dbReference>
<name>J3P9K7_GAET3</name>
<comment type="catalytic activity">
    <reaction evidence="1">
        <text>O-phospho-L-seryl-[protein] + H2O = L-seryl-[protein] + phosphate</text>
        <dbReference type="Rhea" id="RHEA:20629"/>
        <dbReference type="Rhea" id="RHEA-COMP:9863"/>
        <dbReference type="Rhea" id="RHEA-COMP:11604"/>
        <dbReference type="ChEBI" id="CHEBI:15377"/>
        <dbReference type="ChEBI" id="CHEBI:29999"/>
        <dbReference type="ChEBI" id="CHEBI:43474"/>
        <dbReference type="ChEBI" id="CHEBI:83421"/>
        <dbReference type="EC" id="3.1.3.16"/>
    </reaction>
</comment>
<keyword evidence="1" id="KW-0460">Magnesium</keyword>
<dbReference type="PANTHER" id="PTHR12320:SF1">
    <property type="entry name" value="PROTEIN PHOSPHATASE PTC7 HOMOLOG"/>
    <property type="match status" value="1"/>
</dbReference>
<dbReference type="Pfam" id="PF13672">
    <property type="entry name" value="PP2C_2"/>
    <property type="match status" value="1"/>
</dbReference>
<dbReference type="FunCoup" id="J3P9K7">
    <property type="interactions" value="646"/>
</dbReference>
<dbReference type="STRING" id="644352.J3P9K7"/>
<dbReference type="OrthoDB" id="60843at2759"/>
<comment type="catalytic activity">
    <reaction evidence="1">
        <text>O-phospho-L-threonyl-[protein] + H2O = L-threonyl-[protein] + phosphate</text>
        <dbReference type="Rhea" id="RHEA:47004"/>
        <dbReference type="Rhea" id="RHEA-COMP:11060"/>
        <dbReference type="Rhea" id="RHEA-COMP:11605"/>
        <dbReference type="ChEBI" id="CHEBI:15377"/>
        <dbReference type="ChEBI" id="CHEBI:30013"/>
        <dbReference type="ChEBI" id="CHEBI:43474"/>
        <dbReference type="ChEBI" id="CHEBI:61977"/>
        <dbReference type="EC" id="3.1.3.16"/>
    </reaction>
</comment>
<accession>J3P9K7</accession>
<dbReference type="EnsemblFungi" id="EJT73343">
    <property type="protein sequence ID" value="EJT73343"/>
    <property type="gene ID" value="GGTG_10187"/>
</dbReference>
<protein>
    <recommendedName>
        <fullName evidence="1">Protein phosphatase</fullName>
        <ecNumber evidence="1">3.1.3.16</ecNumber>
    </recommendedName>
</protein>
<gene>
    <name evidence="5" type="primary">20350645</name>
    <name evidence="4" type="ORF">GGTG_10187</name>
</gene>
<dbReference type="AlphaFoldDB" id="J3P9K7"/>
<reference evidence="4" key="3">
    <citation type="submission" date="2010-09" db="EMBL/GenBank/DDBJ databases">
        <title>Annotation of Gaeumannomyces graminis var. tritici R3-111a-1.</title>
        <authorList>
            <consortium name="The Broad Institute Genome Sequencing Platform"/>
            <person name="Ma L.-J."/>
            <person name="Dead R."/>
            <person name="Young S.K."/>
            <person name="Zeng Q."/>
            <person name="Gargeya S."/>
            <person name="Fitzgerald M."/>
            <person name="Haas B."/>
            <person name="Abouelleil A."/>
            <person name="Alvarado L."/>
            <person name="Arachchi H.M."/>
            <person name="Berlin A."/>
            <person name="Brown A."/>
            <person name="Chapman S.B."/>
            <person name="Chen Z."/>
            <person name="Dunbar C."/>
            <person name="Freedman E."/>
            <person name="Gearin G."/>
            <person name="Gellesch M."/>
            <person name="Goldberg J."/>
            <person name="Griggs A."/>
            <person name="Gujja S."/>
            <person name="Heiman D."/>
            <person name="Howarth C."/>
            <person name="Larson L."/>
            <person name="Lui A."/>
            <person name="MacDonald P.J.P."/>
            <person name="Mehta T."/>
            <person name="Montmayeur A."/>
            <person name="Murphy C."/>
            <person name="Neiman D."/>
            <person name="Pearson M."/>
            <person name="Priest M."/>
            <person name="Roberts A."/>
            <person name="Saif S."/>
            <person name="Shea T."/>
            <person name="Shenoy N."/>
            <person name="Sisk P."/>
            <person name="Stolte C."/>
            <person name="Sykes S."/>
            <person name="Yandava C."/>
            <person name="Wortman J."/>
            <person name="Nusbaum C."/>
            <person name="Birren B."/>
        </authorList>
    </citation>
    <scope>NUCLEOTIDE SEQUENCE</scope>
    <source>
        <strain evidence="4">R3-111a-1</strain>
    </source>
</reference>
<dbReference type="InterPro" id="IPR001932">
    <property type="entry name" value="PPM-type_phosphatase-like_dom"/>
</dbReference>
<keyword evidence="1" id="KW-0378">Hydrolase</keyword>
<dbReference type="GeneID" id="20350645"/>
<evidence type="ECO:0000256" key="1">
    <source>
        <dbReference type="RuleBase" id="RU366020"/>
    </source>
</evidence>
<dbReference type="PANTHER" id="PTHR12320">
    <property type="entry name" value="PROTEIN PHOSPHATASE 2C"/>
    <property type="match status" value="1"/>
</dbReference>
<feature type="domain" description="PPM-type phosphatase" evidence="3">
    <location>
        <begin position="110"/>
        <end position="425"/>
    </location>
</feature>
<comment type="cofactor">
    <cofactor evidence="1">
        <name>Mg(2+)</name>
        <dbReference type="ChEBI" id="CHEBI:18420"/>
    </cofactor>
</comment>
<reference evidence="5" key="5">
    <citation type="submission" date="2018-04" db="UniProtKB">
        <authorList>
            <consortium name="EnsemblFungi"/>
        </authorList>
    </citation>
    <scope>IDENTIFICATION</scope>
    <source>
        <strain evidence="5">R3-111a-1</strain>
    </source>
</reference>
<dbReference type="GO" id="GO:0046872">
    <property type="term" value="F:metal ion binding"/>
    <property type="evidence" value="ECO:0007669"/>
    <property type="project" value="UniProtKB-UniRule"/>
</dbReference>
<reference evidence="5" key="4">
    <citation type="journal article" date="2015" name="G3 (Bethesda)">
        <title>Genome sequences of three phytopathogenic species of the Magnaporthaceae family of fungi.</title>
        <authorList>
            <person name="Okagaki L.H."/>
            <person name="Nunes C.C."/>
            <person name="Sailsbery J."/>
            <person name="Clay B."/>
            <person name="Brown D."/>
            <person name="John T."/>
            <person name="Oh Y."/>
            <person name="Young N."/>
            <person name="Fitzgerald M."/>
            <person name="Haas B.J."/>
            <person name="Zeng Q."/>
            <person name="Young S."/>
            <person name="Adiconis X."/>
            <person name="Fan L."/>
            <person name="Levin J.Z."/>
            <person name="Mitchell T.K."/>
            <person name="Okubara P.A."/>
            <person name="Farman M.L."/>
            <person name="Kohn L.M."/>
            <person name="Birren B."/>
            <person name="Ma L.-J."/>
            <person name="Dean R.A."/>
        </authorList>
    </citation>
    <scope>NUCLEOTIDE SEQUENCE</scope>
    <source>
        <strain evidence="5">R3-111a-1</strain>
    </source>
</reference>
<evidence type="ECO:0000313" key="5">
    <source>
        <dbReference type="EnsemblFungi" id="EJT73343"/>
    </source>
</evidence>
<dbReference type="VEuPathDB" id="FungiDB:GGTG_10187"/>
<dbReference type="SMART" id="SM00332">
    <property type="entry name" value="PP2Cc"/>
    <property type="match status" value="1"/>
</dbReference>
<dbReference type="HOGENOM" id="CLU_029404_7_2_1"/>
<organism evidence="4">
    <name type="scientific">Gaeumannomyces tritici (strain R3-111a-1)</name>
    <name type="common">Wheat and barley take-all root rot fungus</name>
    <name type="synonym">Gaeumannomyces graminis var. tritici</name>
    <dbReference type="NCBI Taxonomy" id="644352"/>
    <lineage>
        <taxon>Eukaryota</taxon>
        <taxon>Fungi</taxon>
        <taxon>Dikarya</taxon>
        <taxon>Ascomycota</taxon>
        <taxon>Pezizomycotina</taxon>
        <taxon>Sordariomycetes</taxon>
        <taxon>Sordariomycetidae</taxon>
        <taxon>Magnaporthales</taxon>
        <taxon>Magnaporthaceae</taxon>
        <taxon>Gaeumannomyces</taxon>
    </lineage>
</organism>